<dbReference type="GO" id="GO:0004573">
    <property type="term" value="F:Glc3Man9GlcNAc2 oligosaccharide glucosidase activity"/>
    <property type="evidence" value="ECO:0007669"/>
    <property type="project" value="InterPro"/>
</dbReference>
<dbReference type="Proteomes" id="UP000215902">
    <property type="component" value="Unassembled WGS sequence"/>
</dbReference>
<dbReference type="Gene3D" id="1.50.10.10">
    <property type="match status" value="1"/>
</dbReference>
<gene>
    <name evidence="3" type="ORF">BOX15_Mlig021469g1</name>
</gene>
<dbReference type="InterPro" id="IPR008928">
    <property type="entry name" value="6-hairpin_glycosidase_sf"/>
</dbReference>
<dbReference type="InterPro" id="IPR012341">
    <property type="entry name" value="6hp_glycosidase-like_sf"/>
</dbReference>
<feature type="domain" description="Mannosylglycerate hydrolase MGH1-like glycoside hydrolase" evidence="2">
    <location>
        <begin position="453"/>
        <end position="674"/>
    </location>
</feature>
<dbReference type="InterPro" id="IPR004888">
    <property type="entry name" value="Glycoside_hydrolase_63"/>
</dbReference>
<accession>A0A267G0W1</accession>
<name>A0A267G0W1_9PLAT</name>
<evidence type="ECO:0000256" key="1">
    <source>
        <dbReference type="SAM" id="MobiDB-lite"/>
    </source>
</evidence>
<dbReference type="AlphaFoldDB" id="A0A267G0W1"/>
<keyword evidence="4" id="KW-1185">Reference proteome</keyword>
<dbReference type="PANTHER" id="PTHR10412">
    <property type="entry name" value="MANNOSYL-OLIGOSACCHARIDE GLUCOSIDASE"/>
    <property type="match status" value="1"/>
</dbReference>
<dbReference type="SUPFAM" id="SSF48208">
    <property type="entry name" value="Six-hairpin glycosidases"/>
    <property type="match status" value="1"/>
</dbReference>
<dbReference type="InterPro" id="IPR054491">
    <property type="entry name" value="MGH1-like_GH"/>
</dbReference>
<evidence type="ECO:0000313" key="4">
    <source>
        <dbReference type="Proteomes" id="UP000215902"/>
    </source>
</evidence>
<dbReference type="GO" id="GO:0009311">
    <property type="term" value="P:oligosaccharide metabolic process"/>
    <property type="evidence" value="ECO:0007669"/>
    <property type="project" value="InterPro"/>
</dbReference>
<sequence>MKRQYQAKATKQKQQQQNLEATEAKQLRQAPVEFGPYLSDRQWATIREDLSADGSCWEFCDFHRSHRDPYLAGEDGLLGICDSGCRLCFAWGFWNGKDAFVKEKLFGLTGGMRAQGNHGEDVKEAYFYQLNSPSHDYMRAKYIYPVEAFPYDRLLAENAKRSVTDDEFEIYDTGVFDKGYWEICVEYARDDDGSGGGGDTVCVMTAKNCSDSESTLHALPTVWFRNTWNTVYSDSAATKRADKDQPRLTRVTGANKNFPPTVECRHPELPTVFAQFSNEFMAADGPGILFTRNETEEKNAISRYLTAARAQDRPRLPRDAGSKCSSVHQLTLAPGAAASVCVRLSNRPQSRPVPLLVTNELVARQRTKTEAFYAKVLDWLPESYHPSGDLAEICRLAYSGLLWSKQYYEYRPTRYLKCREAAGIRNAFRWNPHGWEHLDNADILSMPDKWEFPWYASWDTGFQAAVLADVDPDFAKAQLELMLSDRYMSPEGQVPGCEFNYSDENPPVLAWSAYEVFKSTGDLDFARRIYPRLKLNFAWWLRHRRVASQCSADDSESDAVYFKSGFLGMDNICAIDRSQVPDNCRIYQADAYAWVFATGLHCLRLAAAAGQSDSELCYWLDWLARLQRGFRHFDDAEGFCFDILEERGADGVWRRTHVRILSMVGMMPLTAVMDFDWSDLAGREAVAAAIDRCGLRVERPGNSGSRCLVSLLSSRQWAKVFERLFPLREGPADCSDADEGFLGPYGVRMVSRWHRKHPVTLAQSTLNYEPGESRTGMYGGNSNWRGPVWLCMNYLLVQAALRVHEGGRPDPRLRRFARQVCERVLSIFVGKHDGVDGQTAATARRRPLHGEAKEFASQWRGAEFALFYEYFHGDTGRGCGASHQTGWTALVVKFAQTLHKRLVAE</sequence>
<dbReference type="OrthoDB" id="14419at2759"/>
<reference evidence="3 4" key="1">
    <citation type="submission" date="2017-06" db="EMBL/GenBank/DDBJ databases">
        <title>A platform for efficient transgenesis in Macrostomum lignano, a flatworm model organism for stem cell research.</title>
        <authorList>
            <person name="Berezikov E."/>
        </authorList>
    </citation>
    <scope>NUCLEOTIDE SEQUENCE [LARGE SCALE GENOMIC DNA]</scope>
    <source>
        <strain evidence="3">DV1</strain>
        <tissue evidence="3">Whole organism</tissue>
    </source>
</reference>
<dbReference type="PANTHER" id="PTHR10412:SF10">
    <property type="entry name" value="GLYCOSYL HYDROLASE FAMILY 63 C-TERMINAL DOMAIN-CONTAINING PROTEIN"/>
    <property type="match status" value="1"/>
</dbReference>
<proteinExistence type="predicted"/>
<protein>
    <recommendedName>
        <fullName evidence="2">Mannosylglycerate hydrolase MGH1-like glycoside hydrolase domain-containing protein</fullName>
    </recommendedName>
</protein>
<evidence type="ECO:0000313" key="3">
    <source>
        <dbReference type="EMBL" id="PAA78909.1"/>
    </source>
</evidence>
<comment type="caution">
    <text evidence="3">The sequence shown here is derived from an EMBL/GenBank/DDBJ whole genome shotgun (WGS) entry which is preliminary data.</text>
</comment>
<feature type="compositionally biased region" description="Low complexity" evidence="1">
    <location>
        <begin position="1"/>
        <end position="17"/>
    </location>
</feature>
<dbReference type="Pfam" id="PF22422">
    <property type="entry name" value="MGH1-like_GH"/>
    <property type="match status" value="2"/>
</dbReference>
<dbReference type="EMBL" id="NIVC01000660">
    <property type="protein sequence ID" value="PAA78909.1"/>
    <property type="molecule type" value="Genomic_DNA"/>
</dbReference>
<organism evidence="3 4">
    <name type="scientific">Macrostomum lignano</name>
    <dbReference type="NCBI Taxonomy" id="282301"/>
    <lineage>
        <taxon>Eukaryota</taxon>
        <taxon>Metazoa</taxon>
        <taxon>Spiralia</taxon>
        <taxon>Lophotrochozoa</taxon>
        <taxon>Platyhelminthes</taxon>
        <taxon>Rhabditophora</taxon>
        <taxon>Macrostomorpha</taxon>
        <taxon>Macrostomida</taxon>
        <taxon>Macrostomidae</taxon>
        <taxon>Macrostomum</taxon>
    </lineage>
</organism>
<evidence type="ECO:0000259" key="2">
    <source>
        <dbReference type="Pfam" id="PF22422"/>
    </source>
</evidence>
<feature type="region of interest" description="Disordered" evidence="1">
    <location>
        <begin position="1"/>
        <end position="24"/>
    </location>
</feature>
<dbReference type="STRING" id="282301.A0A267G0W1"/>
<feature type="domain" description="Mannosylglycerate hydrolase MGH1-like glycoside hydrolase" evidence="2">
    <location>
        <begin position="758"/>
        <end position="885"/>
    </location>
</feature>